<dbReference type="InterPro" id="IPR000836">
    <property type="entry name" value="PRTase_dom"/>
</dbReference>
<evidence type="ECO:0000256" key="1">
    <source>
        <dbReference type="ARBA" id="ARBA00008007"/>
    </source>
</evidence>
<evidence type="ECO:0000259" key="2">
    <source>
        <dbReference type="Pfam" id="PF00156"/>
    </source>
</evidence>
<accession>A0A137ZS36</accession>
<protein>
    <recommendedName>
        <fullName evidence="2">Phosphoribosyltransferase domain-containing protein</fullName>
    </recommendedName>
</protein>
<comment type="caution">
    <text evidence="3">The sequence shown here is derived from an EMBL/GenBank/DDBJ whole genome shotgun (WGS) entry which is preliminary data.</text>
</comment>
<sequence length="228" mass="23280">MRVERAVRGVLGGVDDLVELAVPRTCGGCGAPRVRWCGRCEAALHDAPALICTTAPAGVPVWTLGRYDGARRRAVLQLKERGRGDLAVPLGRGLAHALLRLRGWGEFGLSSGPLVLVPAPTTAWAARRRGGDVVTAVCRAAARTAAPVQAMTVSPVLRSVGAAESVGLGAAARARNVRGTVRVRALPGPGTVVLVDDVVTTGATLAESVAVLARRGVTVAAAITLAAA</sequence>
<evidence type="ECO:0000313" key="3">
    <source>
        <dbReference type="EMBL" id="KXP00998.1"/>
    </source>
</evidence>
<dbReference type="PANTHER" id="PTHR47505">
    <property type="entry name" value="DNA UTILIZATION PROTEIN YHGH"/>
    <property type="match status" value="1"/>
</dbReference>
<comment type="similarity">
    <text evidence="1">Belongs to the ComF/GntX family.</text>
</comment>
<evidence type="ECO:0000313" key="4">
    <source>
        <dbReference type="Proteomes" id="UP000070409"/>
    </source>
</evidence>
<dbReference type="RefSeq" id="WP_068743776.1">
    <property type="nucleotide sequence ID" value="NZ_LSRE01000002.1"/>
</dbReference>
<gene>
    <name evidence="3" type="ORF">AXK61_13465</name>
</gene>
<dbReference type="InterPro" id="IPR029057">
    <property type="entry name" value="PRTase-like"/>
</dbReference>
<dbReference type="Pfam" id="PF00156">
    <property type="entry name" value="Pribosyltran"/>
    <property type="match status" value="1"/>
</dbReference>
<dbReference type="InterPro" id="IPR051910">
    <property type="entry name" value="ComF/GntX_DNA_util-trans"/>
</dbReference>
<name>A0A137ZS36_9ACTN</name>
<feature type="domain" description="Phosphoribosyltransferase" evidence="2">
    <location>
        <begin position="190"/>
        <end position="226"/>
    </location>
</feature>
<keyword evidence="4" id="KW-1185">Reference proteome</keyword>
<reference evidence="3 4" key="1">
    <citation type="submission" date="2016-02" db="EMBL/GenBank/DDBJ databases">
        <authorList>
            <person name="Teng J.L."/>
            <person name="Tang Y."/>
            <person name="Huang Y."/>
            <person name="Guo F."/>
            <person name="Wei W."/>
            <person name="Chen J.H."/>
            <person name="Wong S.Y."/>
            <person name="Lau S.K."/>
            <person name="Woo P.C."/>
        </authorList>
    </citation>
    <scope>NUCLEOTIDE SEQUENCE [LARGE SCALE GENOMIC DNA]</scope>
    <source>
        <strain evidence="3 4">JCM 13375</strain>
    </source>
</reference>
<dbReference type="Gene3D" id="3.40.50.2020">
    <property type="match status" value="1"/>
</dbReference>
<dbReference type="SUPFAM" id="SSF53271">
    <property type="entry name" value="PRTase-like"/>
    <property type="match status" value="1"/>
</dbReference>
<dbReference type="Proteomes" id="UP000070409">
    <property type="component" value="Unassembled WGS sequence"/>
</dbReference>
<organism evidence="3 4">
    <name type="scientific">Tsukamurella pseudospumae</name>
    <dbReference type="NCBI Taxonomy" id="239498"/>
    <lineage>
        <taxon>Bacteria</taxon>
        <taxon>Bacillati</taxon>
        <taxon>Actinomycetota</taxon>
        <taxon>Actinomycetes</taxon>
        <taxon>Mycobacteriales</taxon>
        <taxon>Tsukamurellaceae</taxon>
        <taxon>Tsukamurella</taxon>
    </lineage>
</organism>
<dbReference type="EMBL" id="LSRE01000002">
    <property type="protein sequence ID" value="KXP00998.1"/>
    <property type="molecule type" value="Genomic_DNA"/>
</dbReference>
<dbReference type="PANTHER" id="PTHR47505:SF1">
    <property type="entry name" value="DNA UTILIZATION PROTEIN YHGH"/>
    <property type="match status" value="1"/>
</dbReference>
<proteinExistence type="inferred from homology"/>